<dbReference type="EMBL" id="JBHSWJ010000002">
    <property type="protein sequence ID" value="MFC6714278.1"/>
    <property type="molecule type" value="Genomic_DNA"/>
</dbReference>
<comment type="caution">
    <text evidence="1">The sequence shown here is derived from an EMBL/GenBank/DDBJ whole genome shotgun (WGS) entry which is preliminary data.</text>
</comment>
<dbReference type="InterPro" id="IPR048444">
    <property type="entry name" value="DNMK"/>
</dbReference>
<dbReference type="Pfam" id="PF21448">
    <property type="entry name" value="DNMK"/>
    <property type="match status" value="1"/>
</dbReference>
<protein>
    <recommendedName>
        <fullName evidence="3">Deoxynucleotide monophosphate kinase</fullName>
    </recommendedName>
</protein>
<dbReference type="Proteomes" id="UP001596356">
    <property type="component" value="Unassembled WGS sequence"/>
</dbReference>
<reference evidence="2" key="1">
    <citation type="journal article" date="2019" name="Int. J. Syst. Evol. Microbiol.">
        <title>The Global Catalogue of Microorganisms (GCM) 10K type strain sequencing project: providing services to taxonomists for standard genome sequencing and annotation.</title>
        <authorList>
            <consortium name="The Broad Institute Genomics Platform"/>
            <consortium name="The Broad Institute Genome Sequencing Center for Infectious Disease"/>
            <person name="Wu L."/>
            <person name="Ma J."/>
        </authorList>
    </citation>
    <scope>NUCLEOTIDE SEQUENCE [LARGE SCALE GENOMIC DNA]</scope>
    <source>
        <strain evidence="2">NBRC 106593</strain>
    </source>
</reference>
<name>A0ABW2ATX6_9MICO</name>
<dbReference type="InterPro" id="IPR027417">
    <property type="entry name" value="P-loop_NTPase"/>
</dbReference>
<evidence type="ECO:0000313" key="2">
    <source>
        <dbReference type="Proteomes" id="UP001596356"/>
    </source>
</evidence>
<dbReference type="RefSeq" id="WP_291523297.1">
    <property type="nucleotide sequence ID" value="NZ_JBHSWJ010000002.1"/>
</dbReference>
<evidence type="ECO:0008006" key="3">
    <source>
        <dbReference type="Google" id="ProtNLM"/>
    </source>
</evidence>
<evidence type="ECO:0000313" key="1">
    <source>
        <dbReference type="EMBL" id="MFC6714278.1"/>
    </source>
</evidence>
<dbReference type="Gene3D" id="3.40.50.300">
    <property type="entry name" value="P-loop containing nucleotide triphosphate hydrolases"/>
    <property type="match status" value="1"/>
</dbReference>
<dbReference type="SUPFAM" id="SSF52540">
    <property type="entry name" value="P-loop containing nucleoside triphosphate hydrolases"/>
    <property type="match status" value="1"/>
</dbReference>
<accession>A0ABW2ATX6</accession>
<sequence>MSDFPSLIGLSGFARSGKDTAAACLKPYGYTQVALADPLRAIAYDLNPLLPSGFRLSQRVDAVGWEGIKADPVDAPELRRMLIALGMSCRERLCPSVWVDALRTRFAARGPGERIVVSDVRLANEAQAVHDLGGVVIRVTRPGVGPAVRHVTEQPLPEDMVEATLVNDGSVTDLAGRLVELLDDRSLVGWQRAEHPVQAGASATVRRTVGA</sequence>
<keyword evidence="2" id="KW-1185">Reference proteome</keyword>
<organism evidence="1 2">
    <name type="scientific">Branchiibius cervicis</name>
    <dbReference type="NCBI Taxonomy" id="908252"/>
    <lineage>
        <taxon>Bacteria</taxon>
        <taxon>Bacillati</taxon>
        <taxon>Actinomycetota</taxon>
        <taxon>Actinomycetes</taxon>
        <taxon>Micrococcales</taxon>
        <taxon>Dermacoccaceae</taxon>
        <taxon>Branchiibius</taxon>
    </lineage>
</organism>
<proteinExistence type="predicted"/>
<gene>
    <name evidence="1" type="ORF">ACFQBT_10820</name>
</gene>